<evidence type="ECO:0000256" key="1">
    <source>
        <dbReference type="ARBA" id="ARBA00010879"/>
    </source>
</evidence>
<dbReference type="InterPro" id="IPR043502">
    <property type="entry name" value="DNA/RNA_pol_sf"/>
</dbReference>
<dbReference type="PANTHER" id="PTHR41694">
    <property type="entry name" value="ENDOGENOUS RETROVIRUS GROUP K MEMBER POL PROTEIN"/>
    <property type="match status" value="1"/>
</dbReference>
<dbReference type="OrthoDB" id="422540at2759"/>
<dbReference type="AlphaFoldDB" id="A0A8K1G8W6"/>
<dbReference type="Gene3D" id="3.30.70.270">
    <property type="match status" value="2"/>
</dbReference>
<sequence length="275" mass="31508">MKNSPTICQWHITRILSPIQQQHPDCVILHYMDDLLLCAKNSEDLDCVLKETIKAVEEAGFETQQDKIQMTSPWNYLGLHLREQNIVPQQLIIRDHPKTLHHLQQLCGFINWVHPLLGITTEDLAPLYNLLQRGEEPSSPRALIPEARIATLRVPETLSSQQAPRYEPSLPFLFTILGEGLEHLLRNNENLQFALDSYTGKTSIHLPGHKLFKSTFNLIPKFMQIKVPLKAVTVFTDSSGSSHQSVMMWKDPKKWESDIHMVERFPQIAELAVVI</sequence>
<keyword evidence="11" id="KW-1185">Reference proteome</keyword>
<dbReference type="GO" id="GO:0003964">
    <property type="term" value="F:RNA-directed DNA polymerase activity"/>
    <property type="evidence" value="ECO:0007669"/>
    <property type="project" value="UniProtKB-KW"/>
</dbReference>
<accession>A0A8K1G8W6</accession>
<keyword evidence="7" id="KW-0378">Hydrolase</keyword>
<evidence type="ECO:0000256" key="4">
    <source>
        <dbReference type="ARBA" id="ARBA00022695"/>
    </source>
</evidence>
<organism evidence="10 11">
    <name type="scientific">Zosterops borbonicus</name>
    <dbReference type="NCBI Taxonomy" id="364589"/>
    <lineage>
        <taxon>Eukaryota</taxon>
        <taxon>Metazoa</taxon>
        <taxon>Chordata</taxon>
        <taxon>Craniata</taxon>
        <taxon>Vertebrata</taxon>
        <taxon>Euteleostomi</taxon>
        <taxon>Archelosauria</taxon>
        <taxon>Archosauria</taxon>
        <taxon>Dinosauria</taxon>
        <taxon>Saurischia</taxon>
        <taxon>Theropoda</taxon>
        <taxon>Coelurosauria</taxon>
        <taxon>Aves</taxon>
        <taxon>Neognathae</taxon>
        <taxon>Neoaves</taxon>
        <taxon>Telluraves</taxon>
        <taxon>Australaves</taxon>
        <taxon>Passeriformes</taxon>
        <taxon>Sylvioidea</taxon>
        <taxon>Zosteropidae</taxon>
        <taxon>Zosterops</taxon>
    </lineage>
</organism>
<evidence type="ECO:0000256" key="5">
    <source>
        <dbReference type="ARBA" id="ARBA00022722"/>
    </source>
</evidence>
<dbReference type="GO" id="GO:0004523">
    <property type="term" value="F:RNA-DNA hybrid ribonuclease activity"/>
    <property type="evidence" value="ECO:0007669"/>
    <property type="project" value="UniProtKB-EC"/>
</dbReference>
<dbReference type="Pfam" id="PF06817">
    <property type="entry name" value="RVT_thumb"/>
    <property type="match status" value="1"/>
</dbReference>
<dbReference type="InterPro" id="IPR010661">
    <property type="entry name" value="RVT_thumb"/>
</dbReference>
<dbReference type="EC" id="3.1.26.4" evidence="2"/>
<name>A0A8K1G8W6_9PASS</name>
<evidence type="ECO:0000256" key="8">
    <source>
        <dbReference type="ARBA" id="ARBA00022918"/>
    </source>
</evidence>
<comment type="caution">
    <text evidence="10">The sequence shown here is derived from an EMBL/GenBank/DDBJ whole genome shotgun (WGS) entry which is preliminary data.</text>
</comment>
<dbReference type="Pfam" id="PF00078">
    <property type="entry name" value="RVT_1"/>
    <property type="match status" value="1"/>
</dbReference>
<dbReference type="GO" id="GO:0035613">
    <property type="term" value="F:RNA stem-loop binding"/>
    <property type="evidence" value="ECO:0007669"/>
    <property type="project" value="TreeGrafter"/>
</dbReference>
<reference evidence="10" key="1">
    <citation type="submission" date="2019-04" db="EMBL/GenBank/DDBJ databases">
        <title>Genome assembly of Zosterops borbonicus 15179.</title>
        <authorList>
            <person name="Leroy T."/>
            <person name="Anselmetti Y."/>
            <person name="Tilak M.-K."/>
            <person name="Nabholz B."/>
        </authorList>
    </citation>
    <scope>NUCLEOTIDE SEQUENCE</scope>
    <source>
        <strain evidence="10">HGM_15179</strain>
        <tissue evidence="10">Muscle</tissue>
    </source>
</reference>
<gene>
    <name evidence="10" type="ORF">HGM15179_013336</name>
</gene>
<evidence type="ECO:0000313" key="10">
    <source>
        <dbReference type="EMBL" id="TRZ13762.1"/>
    </source>
</evidence>
<dbReference type="Proteomes" id="UP000796761">
    <property type="component" value="Unassembled WGS sequence"/>
</dbReference>
<keyword evidence="4" id="KW-0548">Nucleotidyltransferase</keyword>
<feature type="domain" description="Reverse transcriptase" evidence="9">
    <location>
        <begin position="1"/>
        <end position="81"/>
    </location>
</feature>
<dbReference type="SUPFAM" id="SSF56672">
    <property type="entry name" value="DNA/RNA polymerases"/>
    <property type="match status" value="1"/>
</dbReference>
<comment type="similarity">
    <text evidence="1">Belongs to the beta type-B retroviral polymerase family. HERV class-II K(HML-2) pol subfamily.</text>
</comment>
<dbReference type="InterPro" id="IPR043128">
    <property type="entry name" value="Rev_trsase/Diguanyl_cyclase"/>
</dbReference>
<dbReference type="InterPro" id="IPR000477">
    <property type="entry name" value="RT_dom"/>
</dbReference>
<evidence type="ECO:0000313" key="11">
    <source>
        <dbReference type="Proteomes" id="UP000796761"/>
    </source>
</evidence>
<evidence type="ECO:0000256" key="7">
    <source>
        <dbReference type="ARBA" id="ARBA00022801"/>
    </source>
</evidence>
<dbReference type="EMBL" id="SWJQ01000485">
    <property type="protein sequence ID" value="TRZ13762.1"/>
    <property type="molecule type" value="Genomic_DNA"/>
</dbReference>
<evidence type="ECO:0000256" key="2">
    <source>
        <dbReference type="ARBA" id="ARBA00012180"/>
    </source>
</evidence>
<protein>
    <recommendedName>
        <fullName evidence="2">ribonuclease H</fullName>
        <ecNumber evidence="2">3.1.26.4</ecNumber>
    </recommendedName>
</protein>
<keyword evidence="8" id="KW-0695">RNA-directed DNA polymerase</keyword>
<evidence type="ECO:0000259" key="9">
    <source>
        <dbReference type="PROSITE" id="PS50878"/>
    </source>
</evidence>
<keyword evidence="6" id="KW-0255">Endonuclease</keyword>
<dbReference type="PANTHER" id="PTHR41694:SF3">
    <property type="entry name" value="RNA-DIRECTED DNA POLYMERASE-RELATED"/>
    <property type="match status" value="1"/>
</dbReference>
<proteinExistence type="inferred from homology"/>
<dbReference type="PROSITE" id="PS50878">
    <property type="entry name" value="RT_POL"/>
    <property type="match status" value="1"/>
</dbReference>
<keyword evidence="5" id="KW-0540">Nuclease</keyword>
<evidence type="ECO:0000256" key="3">
    <source>
        <dbReference type="ARBA" id="ARBA00022679"/>
    </source>
</evidence>
<keyword evidence="3" id="KW-0808">Transferase</keyword>
<evidence type="ECO:0000256" key="6">
    <source>
        <dbReference type="ARBA" id="ARBA00022759"/>
    </source>
</evidence>